<gene>
    <name evidence="2" type="ORF">NCTC11545_00288</name>
</gene>
<dbReference type="InterPro" id="IPR002686">
    <property type="entry name" value="Transposase_17"/>
</dbReference>
<dbReference type="Pfam" id="PF01797">
    <property type="entry name" value="Y1_Tnp"/>
    <property type="match status" value="1"/>
</dbReference>
<name>A0A2X2T1E5_CAPOC</name>
<dbReference type="Proteomes" id="UP000250169">
    <property type="component" value="Unassembled WGS sequence"/>
</dbReference>
<dbReference type="PANTHER" id="PTHR36966:SF1">
    <property type="entry name" value="REP-ASSOCIATED TYROSINE TRANSPOSASE"/>
    <property type="match status" value="1"/>
</dbReference>
<dbReference type="EMBL" id="UAVS01000001">
    <property type="protein sequence ID" value="SQA92925.1"/>
    <property type="molecule type" value="Genomic_DNA"/>
</dbReference>
<dbReference type="SUPFAM" id="SSF143422">
    <property type="entry name" value="Transposase IS200-like"/>
    <property type="match status" value="1"/>
</dbReference>
<dbReference type="GO" id="GO:0043565">
    <property type="term" value="F:sequence-specific DNA binding"/>
    <property type="evidence" value="ECO:0007669"/>
    <property type="project" value="TreeGrafter"/>
</dbReference>
<reference evidence="2 3" key="1">
    <citation type="submission" date="2018-06" db="EMBL/GenBank/DDBJ databases">
        <authorList>
            <consortium name="Pathogen Informatics"/>
            <person name="Doyle S."/>
        </authorList>
    </citation>
    <scope>NUCLEOTIDE SEQUENCE [LARGE SCALE GENOMIC DNA]</scope>
    <source>
        <strain evidence="2 3">NCTC11545</strain>
    </source>
</reference>
<dbReference type="NCBIfam" id="NF047646">
    <property type="entry name" value="REP_Tyr_transpos"/>
    <property type="match status" value="1"/>
</dbReference>
<dbReference type="AlphaFoldDB" id="A0A2X2T1E5"/>
<evidence type="ECO:0000313" key="3">
    <source>
        <dbReference type="Proteomes" id="UP000250169"/>
    </source>
</evidence>
<dbReference type="SMART" id="SM01321">
    <property type="entry name" value="Y1_Tnp"/>
    <property type="match status" value="1"/>
</dbReference>
<accession>A0A2X2T1E5</accession>
<sequence length="183" mass="22215">MSRKYKFYEDQVAYFISFSVVYWIDVFTREMYFNEIINSLNYCRENKGMEIYAYCIMPSHIHLIFRAKYNNPSDVIRDFKTFTSKKIVKMIEENPQESRKDWLLWMFKRAGEKKSNVKNYQFWQQDNHPIAIYSLSVFEEKLNYIHQNPVKSGFVDNAWEWKYSSAKNYCDSMNTVLEIDINN</sequence>
<proteinExistence type="predicted"/>
<dbReference type="GO" id="GO:0006313">
    <property type="term" value="P:DNA transposition"/>
    <property type="evidence" value="ECO:0007669"/>
    <property type="project" value="InterPro"/>
</dbReference>
<protein>
    <submittedName>
        <fullName evidence="2">Transposase and inactivated derivatives</fullName>
    </submittedName>
</protein>
<feature type="domain" description="Transposase IS200-like" evidence="1">
    <location>
        <begin position="9"/>
        <end position="148"/>
    </location>
</feature>
<dbReference type="RefSeq" id="WP_009411515.1">
    <property type="nucleotide sequence ID" value="NZ_UAVS01000001.1"/>
</dbReference>
<dbReference type="PANTHER" id="PTHR36966">
    <property type="entry name" value="REP-ASSOCIATED TYROSINE TRANSPOSASE"/>
    <property type="match status" value="1"/>
</dbReference>
<dbReference type="Gene3D" id="3.30.70.1290">
    <property type="entry name" value="Transposase IS200-like"/>
    <property type="match status" value="1"/>
</dbReference>
<dbReference type="GO" id="GO:0004803">
    <property type="term" value="F:transposase activity"/>
    <property type="evidence" value="ECO:0007669"/>
    <property type="project" value="InterPro"/>
</dbReference>
<dbReference type="InterPro" id="IPR036515">
    <property type="entry name" value="Transposase_17_sf"/>
</dbReference>
<dbReference type="InterPro" id="IPR052715">
    <property type="entry name" value="RAYT_transposase"/>
</dbReference>
<organism evidence="2 3">
    <name type="scientific">Capnocytophaga ochracea</name>
    <dbReference type="NCBI Taxonomy" id="1018"/>
    <lineage>
        <taxon>Bacteria</taxon>
        <taxon>Pseudomonadati</taxon>
        <taxon>Bacteroidota</taxon>
        <taxon>Flavobacteriia</taxon>
        <taxon>Flavobacteriales</taxon>
        <taxon>Flavobacteriaceae</taxon>
        <taxon>Capnocytophaga</taxon>
    </lineage>
</organism>
<evidence type="ECO:0000313" key="2">
    <source>
        <dbReference type="EMBL" id="SQA92925.1"/>
    </source>
</evidence>
<evidence type="ECO:0000259" key="1">
    <source>
        <dbReference type="SMART" id="SM01321"/>
    </source>
</evidence>